<name>A0ABU8HFV7_9BACI</name>
<comment type="similarity">
    <text evidence="1">Belongs to the isochorismatase family.</text>
</comment>
<dbReference type="EC" id="3.-.-.-" evidence="4"/>
<evidence type="ECO:0000313" key="4">
    <source>
        <dbReference type="EMBL" id="MEI5908014.1"/>
    </source>
</evidence>
<dbReference type="RefSeq" id="WP_336587456.1">
    <property type="nucleotide sequence ID" value="NZ_JBBAXC010000010.1"/>
</dbReference>
<reference evidence="4 5" key="1">
    <citation type="journal article" date="2018" name="J. Microbiol.">
        <title>Bacillus spongiae sp. nov., isolated from sponge of Jeju Island.</title>
        <authorList>
            <person name="Lee G.E."/>
            <person name="Im W.T."/>
            <person name="Park J.S."/>
        </authorList>
    </citation>
    <scope>NUCLEOTIDE SEQUENCE [LARGE SCALE GENOMIC DNA]</scope>
    <source>
        <strain evidence="4 5">135PIL107-10</strain>
    </source>
</reference>
<dbReference type="Gene3D" id="3.40.50.850">
    <property type="entry name" value="Isochorismatase-like"/>
    <property type="match status" value="1"/>
</dbReference>
<dbReference type="Proteomes" id="UP001312865">
    <property type="component" value="Unassembled WGS sequence"/>
</dbReference>
<evidence type="ECO:0000313" key="5">
    <source>
        <dbReference type="Proteomes" id="UP001312865"/>
    </source>
</evidence>
<gene>
    <name evidence="4" type="ORF">WAK64_13210</name>
</gene>
<dbReference type="GO" id="GO:0016787">
    <property type="term" value="F:hydrolase activity"/>
    <property type="evidence" value="ECO:0007669"/>
    <property type="project" value="UniProtKB-KW"/>
</dbReference>
<protein>
    <submittedName>
        <fullName evidence="4">Isochorismatase family cysteine hydrolase</fullName>
        <ecNumber evidence="4">3.-.-.-</ecNumber>
    </submittedName>
</protein>
<dbReference type="InterPro" id="IPR036380">
    <property type="entry name" value="Isochorismatase-like_sf"/>
</dbReference>
<dbReference type="InterPro" id="IPR050272">
    <property type="entry name" value="Isochorismatase-like_hydrls"/>
</dbReference>
<dbReference type="EMBL" id="JBBAXC010000010">
    <property type="protein sequence ID" value="MEI5908014.1"/>
    <property type="molecule type" value="Genomic_DNA"/>
</dbReference>
<dbReference type="InterPro" id="IPR000868">
    <property type="entry name" value="Isochorismatase-like_dom"/>
</dbReference>
<dbReference type="Pfam" id="PF00857">
    <property type="entry name" value="Isochorismatase"/>
    <property type="match status" value="1"/>
</dbReference>
<proteinExistence type="inferred from homology"/>
<keyword evidence="2 4" id="KW-0378">Hydrolase</keyword>
<feature type="domain" description="Isochorismatase-like" evidence="3">
    <location>
        <begin position="4"/>
        <end position="178"/>
    </location>
</feature>
<organism evidence="4 5">
    <name type="scientific">Bacillus spongiae</name>
    <dbReference type="NCBI Taxonomy" id="2683610"/>
    <lineage>
        <taxon>Bacteria</taxon>
        <taxon>Bacillati</taxon>
        <taxon>Bacillota</taxon>
        <taxon>Bacilli</taxon>
        <taxon>Bacillales</taxon>
        <taxon>Bacillaceae</taxon>
        <taxon>Bacillus</taxon>
    </lineage>
</organism>
<dbReference type="PANTHER" id="PTHR43540">
    <property type="entry name" value="PEROXYUREIDOACRYLATE/UREIDOACRYLATE AMIDOHYDROLASE-RELATED"/>
    <property type="match status" value="1"/>
</dbReference>
<evidence type="ECO:0000256" key="2">
    <source>
        <dbReference type="ARBA" id="ARBA00022801"/>
    </source>
</evidence>
<dbReference type="PANTHER" id="PTHR43540:SF10">
    <property type="entry name" value="ISOCHORISMATASE"/>
    <property type="match status" value="1"/>
</dbReference>
<dbReference type="CDD" id="cd00431">
    <property type="entry name" value="cysteine_hydrolases"/>
    <property type="match status" value="1"/>
</dbReference>
<sequence>MKRALINIDYTYDFVADDGSLTCGKAAQEIEESIVGVTKQFVECGDYVVFAIDTHQRNDNYHPETSLFPAHNIKGTNGVELYGQLNAYYKEIKDVENVYYLSKTRYNAFLGTDLDVKLRERGIEEIHIVGVTSDICCLHTAIEAFNKGYKVVIHKDAVASFNHVGHEWALEHYEKVLGATIV</sequence>
<evidence type="ECO:0000256" key="1">
    <source>
        <dbReference type="ARBA" id="ARBA00006336"/>
    </source>
</evidence>
<accession>A0ABU8HFV7</accession>
<evidence type="ECO:0000259" key="3">
    <source>
        <dbReference type="Pfam" id="PF00857"/>
    </source>
</evidence>
<keyword evidence="5" id="KW-1185">Reference proteome</keyword>
<dbReference type="SUPFAM" id="SSF52499">
    <property type="entry name" value="Isochorismatase-like hydrolases"/>
    <property type="match status" value="1"/>
</dbReference>
<comment type="caution">
    <text evidence="4">The sequence shown here is derived from an EMBL/GenBank/DDBJ whole genome shotgun (WGS) entry which is preliminary data.</text>
</comment>